<dbReference type="Pfam" id="PF01163">
    <property type="entry name" value="RIO1"/>
    <property type="match status" value="1"/>
</dbReference>
<comment type="similarity">
    <text evidence="3">Belongs to the protein kinase superfamily. RIO-type Ser/Thr kinase family.</text>
</comment>
<dbReference type="CDD" id="cd05147">
    <property type="entry name" value="RIO1_euk"/>
    <property type="match status" value="1"/>
</dbReference>
<name>A0A2T0FF73_9ASCO</name>
<feature type="region of interest" description="Disordered" evidence="23">
    <location>
        <begin position="345"/>
        <end position="449"/>
    </location>
</feature>
<dbReference type="PIRSF" id="PIRSF038147">
    <property type="entry name" value="Ser/Thr_PK_RIO1"/>
    <property type="match status" value="1"/>
</dbReference>
<dbReference type="RefSeq" id="XP_024663592.1">
    <property type="nucleotide sequence ID" value="XM_024807824.1"/>
</dbReference>
<feature type="binding site" evidence="21">
    <location>
        <position position="165"/>
    </location>
    <ligand>
        <name>ATP</name>
        <dbReference type="ChEBI" id="CHEBI:30616"/>
    </ligand>
</feature>
<evidence type="ECO:0000256" key="5">
    <source>
        <dbReference type="ARBA" id="ARBA00016038"/>
    </source>
</evidence>
<feature type="compositionally biased region" description="Basic residues" evidence="23">
    <location>
        <begin position="423"/>
        <end position="449"/>
    </location>
</feature>
<dbReference type="GO" id="GO:0005737">
    <property type="term" value="C:cytoplasm"/>
    <property type="evidence" value="ECO:0007669"/>
    <property type="project" value="UniProtKB-SubCell"/>
</dbReference>
<evidence type="ECO:0000256" key="23">
    <source>
        <dbReference type="SAM" id="MobiDB-lite"/>
    </source>
</evidence>
<evidence type="ECO:0000313" key="25">
    <source>
        <dbReference type="EMBL" id="PRT53646.1"/>
    </source>
</evidence>
<comment type="cofactor">
    <cofactor evidence="1 22">
        <name>Mg(2+)</name>
        <dbReference type="ChEBI" id="CHEBI:18420"/>
    </cofactor>
</comment>
<evidence type="ECO:0000256" key="8">
    <source>
        <dbReference type="ARBA" id="ARBA00022527"/>
    </source>
</evidence>
<comment type="catalytic activity">
    <reaction evidence="17">
        <text>L-seryl-[protein] + ATP = O-phospho-L-seryl-[protein] + ADP + H(+)</text>
        <dbReference type="Rhea" id="RHEA:17989"/>
        <dbReference type="Rhea" id="RHEA-COMP:9863"/>
        <dbReference type="Rhea" id="RHEA-COMP:11604"/>
        <dbReference type="ChEBI" id="CHEBI:15378"/>
        <dbReference type="ChEBI" id="CHEBI:29999"/>
        <dbReference type="ChEBI" id="CHEBI:30616"/>
        <dbReference type="ChEBI" id="CHEBI:83421"/>
        <dbReference type="ChEBI" id="CHEBI:456216"/>
        <dbReference type="EC" id="2.7.11.1"/>
    </reaction>
</comment>
<dbReference type="InterPro" id="IPR011009">
    <property type="entry name" value="Kinase-like_dom_sf"/>
</dbReference>
<dbReference type="Gene3D" id="1.10.510.10">
    <property type="entry name" value="Transferase(Phosphotransferase) domain 1"/>
    <property type="match status" value="1"/>
</dbReference>
<evidence type="ECO:0000256" key="1">
    <source>
        <dbReference type="ARBA" id="ARBA00001946"/>
    </source>
</evidence>
<protein>
    <recommendedName>
        <fullName evidence="5">Serine/threonine-protein kinase RIO1</fullName>
        <ecNumber evidence="4">2.7.11.1</ecNumber>
    </recommendedName>
    <alternativeName>
        <fullName evidence="19">Serine/threonine-protein kinase rio1</fullName>
    </alternativeName>
</protein>
<dbReference type="EC" id="2.7.11.1" evidence="4"/>
<dbReference type="FunFam" id="3.30.200.20:FF:000148">
    <property type="entry name" value="Serine/threonine-protein kinase RIO1"/>
    <property type="match status" value="1"/>
</dbReference>
<organism evidence="25 26">
    <name type="scientific">Wickerhamiella sorbophila</name>
    <dbReference type="NCBI Taxonomy" id="45607"/>
    <lineage>
        <taxon>Eukaryota</taxon>
        <taxon>Fungi</taxon>
        <taxon>Dikarya</taxon>
        <taxon>Ascomycota</taxon>
        <taxon>Saccharomycotina</taxon>
        <taxon>Dipodascomycetes</taxon>
        <taxon>Dipodascales</taxon>
        <taxon>Trichomonascaceae</taxon>
        <taxon>Wickerhamiella</taxon>
    </lineage>
</organism>
<dbReference type="GO" id="GO:0004674">
    <property type="term" value="F:protein serine/threonine kinase activity"/>
    <property type="evidence" value="ECO:0007669"/>
    <property type="project" value="UniProtKB-KW"/>
</dbReference>
<dbReference type="InterPro" id="IPR000687">
    <property type="entry name" value="RIO_kinase"/>
</dbReference>
<evidence type="ECO:0000313" key="26">
    <source>
        <dbReference type="Proteomes" id="UP000238350"/>
    </source>
</evidence>
<evidence type="ECO:0000256" key="6">
    <source>
        <dbReference type="ARBA" id="ARBA00022490"/>
    </source>
</evidence>
<feature type="domain" description="RIO kinase" evidence="24">
    <location>
        <begin position="36"/>
        <end position="273"/>
    </location>
</feature>
<comment type="subcellular location">
    <subcellularLocation>
        <location evidence="2">Cytoplasm</location>
    </subcellularLocation>
</comment>
<dbReference type="Gene3D" id="3.30.200.20">
    <property type="entry name" value="Phosphorylase Kinase, domain 1"/>
    <property type="match status" value="1"/>
</dbReference>
<evidence type="ECO:0000256" key="10">
    <source>
        <dbReference type="ARBA" id="ARBA00022723"/>
    </source>
</evidence>
<accession>A0A2T0FF73</accession>
<keyword evidence="14 21" id="KW-0067">ATP-binding</keyword>
<evidence type="ECO:0000256" key="21">
    <source>
        <dbReference type="PIRSR" id="PIRSR038147-2"/>
    </source>
</evidence>
<keyword evidence="15" id="KW-0460">Magnesium</keyword>
<feature type="region of interest" description="Disordered" evidence="23">
    <location>
        <begin position="25"/>
        <end position="44"/>
    </location>
</feature>
<evidence type="ECO:0000256" key="19">
    <source>
        <dbReference type="ARBA" id="ARBA00068838"/>
    </source>
</evidence>
<dbReference type="SUPFAM" id="SSF56112">
    <property type="entry name" value="Protein kinase-like (PK-like)"/>
    <property type="match status" value="1"/>
</dbReference>
<proteinExistence type="inferred from homology"/>
<dbReference type="STRING" id="45607.A0A2T0FF73"/>
<evidence type="ECO:0000256" key="13">
    <source>
        <dbReference type="ARBA" id="ARBA00022801"/>
    </source>
</evidence>
<keyword evidence="9" id="KW-0808">Transferase</keyword>
<evidence type="ECO:0000256" key="20">
    <source>
        <dbReference type="PIRSR" id="PIRSR038147-1"/>
    </source>
</evidence>
<keyword evidence="8" id="KW-0723">Serine/threonine-protein kinase</keyword>
<comment type="catalytic activity">
    <reaction evidence="18">
        <text>ATP + H2O = ADP + phosphate + H(+)</text>
        <dbReference type="Rhea" id="RHEA:13065"/>
        <dbReference type="ChEBI" id="CHEBI:15377"/>
        <dbReference type="ChEBI" id="CHEBI:15378"/>
        <dbReference type="ChEBI" id="CHEBI:30616"/>
        <dbReference type="ChEBI" id="CHEBI:43474"/>
        <dbReference type="ChEBI" id="CHEBI:456216"/>
    </reaction>
</comment>
<dbReference type="OrthoDB" id="205248at2759"/>
<evidence type="ECO:0000256" key="17">
    <source>
        <dbReference type="ARBA" id="ARBA00048679"/>
    </source>
</evidence>
<dbReference type="EMBL" id="NDIQ01000001">
    <property type="protein sequence ID" value="PRT53646.1"/>
    <property type="molecule type" value="Genomic_DNA"/>
</dbReference>
<evidence type="ECO:0000256" key="2">
    <source>
        <dbReference type="ARBA" id="ARBA00004496"/>
    </source>
</evidence>
<dbReference type="GO" id="GO:0042254">
    <property type="term" value="P:ribosome biogenesis"/>
    <property type="evidence" value="ECO:0007669"/>
    <property type="project" value="UniProtKB-KW"/>
</dbReference>
<feature type="compositionally biased region" description="Basic and acidic residues" evidence="23">
    <location>
        <begin position="393"/>
        <end position="422"/>
    </location>
</feature>
<evidence type="ECO:0000256" key="4">
    <source>
        <dbReference type="ARBA" id="ARBA00012513"/>
    </source>
</evidence>
<evidence type="ECO:0000256" key="14">
    <source>
        <dbReference type="ARBA" id="ARBA00022840"/>
    </source>
</evidence>
<dbReference type="GeneID" id="36515015"/>
<feature type="compositionally biased region" description="Acidic residues" evidence="23">
    <location>
        <begin position="355"/>
        <end position="392"/>
    </location>
</feature>
<dbReference type="PROSITE" id="PS01245">
    <property type="entry name" value="RIO1"/>
    <property type="match status" value="1"/>
</dbReference>
<dbReference type="AlphaFoldDB" id="A0A2T0FF73"/>
<evidence type="ECO:0000256" key="3">
    <source>
        <dbReference type="ARBA" id="ARBA00009196"/>
    </source>
</evidence>
<evidence type="ECO:0000256" key="22">
    <source>
        <dbReference type="PIRSR" id="PIRSR038147-3"/>
    </source>
</evidence>
<dbReference type="PANTHER" id="PTHR45723">
    <property type="entry name" value="SERINE/THREONINE-PROTEIN KINASE RIO1"/>
    <property type="match status" value="1"/>
</dbReference>
<dbReference type="GO" id="GO:0046872">
    <property type="term" value="F:metal ion binding"/>
    <property type="evidence" value="ECO:0007669"/>
    <property type="project" value="UniProtKB-KW"/>
</dbReference>
<gene>
    <name evidence="25" type="ORF">B9G98_01266</name>
</gene>
<sequence length="449" mass="53107">MGDELNRIMDKMSLRDEDFFKKGTRSAKNASGATNDRANRATTEQVLDPRTRMILFRMINRGVFDSFRGCLSTGKEANVYRATTDDGLQRAVKVYKTSILVFKDRDRYVTGEFRFRFGYSRHNPRKMVKLWAEKETRNLKRIWKSGIPVPKPLHLSMHVLVMEFLGDDEGWPSPKLKDASIEPERYEYLYFQVLAYMRIMYQQCRLVHADLSEYNILYHQEKLWIIDVSQSVEHDHPSSLEFLRMDIKNVNDYFQRQNVKPFSERRLFKFITTPQLKGTDLETVDSLIEQLREQPEESLTEQELADDAVFRSIYIPKTLNEVFDIDRDVERVQQGESGDLIYKDLLQNDSKQDPDALESEDESESDSEYDSDSEEDEDEEEEEDEITDVWDENWEHRPAAERKFVDRDANKERKKQIKEERKQKRAVKMKKKDKKKLIANSKSKGKTRK</sequence>
<feature type="active site" description="4-aspartylphosphate intermediate" evidence="20">
    <location>
        <position position="227"/>
    </location>
</feature>
<dbReference type="InterPro" id="IPR018934">
    <property type="entry name" value="RIO_dom"/>
</dbReference>
<evidence type="ECO:0000256" key="18">
    <source>
        <dbReference type="ARBA" id="ARBA00049360"/>
    </source>
</evidence>
<keyword evidence="12 25" id="KW-0418">Kinase</keyword>
<comment type="caution">
    <text evidence="25">The sequence shown here is derived from an EMBL/GenBank/DDBJ whole genome shotgun (WGS) entry which is preliminary data.</text>
</comment>
<evidence type="ECO:0000256" key="16">
    <source>
        <dbReference type="ARBA" id="ARBA00047899"/>
    </source>
</evidence>
<evidence type="ECO:0000259" key="24">
    <source>
        <dbReference type="SMART" id="SM00090"/>
    </source>
</evidence>
<feature type="binding site" evidence="22">
    <location>
        <position position="215"/>
    </location>
    <ligand>
        <name>Mg(2+)</name>
        <dbReference type="ChEBI" id="CHEBI:18420"/>
    </ligand>
</feature>
<dbReference type="SMART" id="SM00090">
    <property type="entry name" value="RIO"/>
    <property type="match status" value="1"/>
</dbReference>
<feature type="binding site" evidence="21">
    <location>
        <position position="93"/>
    </location>
    <ligand>
        <name>ATP</name>
        <dbReference type="ChEBI" id="CHEBI:30616"/>
    </ligand>
</feature>
<feature type="binding site" evidence="22">
    <location>
        <position position="227"/>
    </location>
    <ligand>
        <name>Mg(2+)</name>
        <dbReference type="ChEBI" id="CHEBI:18420"/>
    </ligand>
</feature>
<dbReference type="FunFam" id="1.10.510.10:FF:000755">
    <property type="entry name" value="Homoserine kinase"/>
    <property type="match status" value="1"/>
</dbReference>
<feature type="compositionally biased region" description="Polar residues" evidence="23">
    <location>
        <begin position="26"/>
        <end position="44"/>
    </location>
</feature>
<keyword evidence="26" id="KW-1185">Reference proteome</keyword>
<evidence type="ECO:0000256" key="7">
    <source>
        <dbReference type="ARBA" id="ARBA00022517"/>
    </source>
</evidence>
<dbReference type="InterPro" id="IPR017407">
    <property type="entry name" value="Ser/Thr_kinase_Rio1"/>
</dbReference>
<evidence type="ECO:0000256" key="11">
    <source>
        <dbReference type="ARBA" id="ARBA00022741"/>
    </source>
</evidence>
<feature type="active site" description="Proton acceptor" evidence="20">
    <location>
        <position position="210"/>
    </location>
</feature>
<dbReference type="GO" id="GO:0016787">
    <property type="term" value="F:hydrolase activity"/>
    <property type="evidence" value="ECO:0007669"/>
    <property type="project" value="UniProtKB-KW"/>
</dbReference>
<keyword evidence="10" id="KW-0479">Metal-binding</keyword>
<comment type="catalytic activity">
    <reaction evidence="16">
        <text>L-threonyl-[protein] + ATP = O-phospho-L-threonyl-[protein] + ADP + H(+)</text>
        <dbReference type="Rhea" id="RHEA:46608"/>
        <dbReference type="Rhea" id="RHEA-COMP:11060"/>
        <dbReference type="Rhea" id="RHEA-COMP:11605"/>
        <dbReference type="ChEBI" id="CHEBI:15378"/>
        <dbReference type="ChEBI" id="CHEBI:30013"/>
        <dbReference type="ChEBI" id="CHEBI:30616"/>
        <dbReference type="ChEBI" id="CHEBI:61977"/>
        <dbReference type="ChEBI" id="CHEBI:456216"/>
        <dbReference type="EC" id="2.7.11.1"/>
    </reaction>
</comment>
<dbReference type="InterPro" id="IPR018935">
    <property type="entry name" value="RIO_kinase_CS"/>
</dbReference>
<dbReference type="Proteomes" id="UP000238350">
    <property type="component" value="Unassembled WGS sequence"/>
</dbReference>
<dbReference type="InterPro" id="IPR051272">
    <property type="entry name" value="RIO-type_Ser/Thr_kinase"/>
</dbReference>
<keyword evidence="11 21" id="KW-0547">Nucleotide-binding</keyword>
<evidence type="ECO:0000256" key="15">
    <source>
        <dbReference type="ARBA" id="ARBA00022842"/>
    </source>
</evidence>
<keyword evidence="6" id="KW-0963">Cytoplasm</keyword>
<dbReference type="GO" id="GO:0005524">
    <property type="term" value="F:ATP binding"/>
    <property type="evidence" value="ECO:0007669"/>
    <property type="project" value="UniProtKB-KW"/>
</dbReference>
<keyword evidence="7" id="KW-0690">Ribosome biogenesis</keyword>
<keyword evidence="13" id="KW-0378">Hydrolase</keyword>
<reference evidence="25 26" key="1">
    <citation type="submission" date="2017-04" db="EMBL/GenBank/DDBJ databases">
        <title>Genome sequencing of [Candida] sorbophila.</title>
        <authorList>
            <person name="Ahn J.O."/>
        </authorList>
    </citation>
    <scope>NUCLEOTIDE SEQUENCE [LARGE SCALE GENOMIC DNA]</scope>
    <source>
        <strain evidence="25 26">DS02</strain>
    </source>
</reference>
<evidence type="ECO:0000256" key="9">
    <source>
        <dbReference type="ARBA" id="ARBA00022679"/>
    </source>
</evidence>
<evidence type="ECO:0000256" key="12">
    <source>
        <dbReference type="ARBA" id="ARBA00022777"/>
    </source>
</evidence>